<keyword evidence="3" id="KW-1185">Reference proteome</keyword>
<name>A0ABX7IQ92_9GAMM</name>
<feature type="domain" description="Methyltransferase" evidence="1">
    <location>
        <begin position="139"/>
        <end position="251"/>
    </location>
</feature>
<evidence type="ECO:0000259" key="1">
    <source>
        <dbReference type="Pfam" id="PF13679"/>
    </source>
</evidence>
<dbReference type="GO" id="GO:0008168">
    <property type="term" value="F:methyltransferase activity"/>
    <property type="evidence" value="ECO:0007669"/>
    <property type="project" value="UniProtKB-KW"/>
</dbReference>
<dbReference type="PANTHER" id="PTHR13369:SF0">
    <property type="entry name" value="GLUTATHIONE S-TRANSFERASE C-TERMINAL DOMAIN-CONTAINING PROTEIN"/>
    <property type="match status" value="1"/>
</dbReference>
<dbReference type="GO" id="GO:0032259">
    <property type="term" value="P:methylation"/>
    <property type="evidence" value="ECO:0007669"/>
    <property type="project" value="UniProtKB-KW"/>
</dbReference>
<dbReference type="PANTHER" id="PTHR13369">
    <property type="match status" value="1"/>
</dbReference>
<accession>A0ABX7IQ92</accession>
<keyword evidence="2" id="KW-0808">Transferase</keyword>
<dbReference type="InterPro" id="IPR029063">
    <property type="entry name" value="SAM-dependent_MTases_sf"/>
</dbReference>
<reference evidence="2 3" key="1">
    <citation type="submission" date="2021-02" db="EMBL/GenBank/DDBJ databases">
        <title>The genome of Marinomonas foliarum JZW.</title>
        <authorList>
            <person name="Sun M."/>
        </authorList>
    </citation>
    <scope>NUCLEOTIDE SEQUENCE [LARGE SCALE GENOMIC DNA]</scope>
    <source>
        <strain evidence="2 3">JZW</strain>
    </source>
</reference>
<gene>
    <name evidence="2" type="ORF">JSY38_13810</name>
</gene>
<evidence type="ECO:0000313" key="3">
    <source>
        <dbReference type="Proteomes" id="UP000644167"/>
    </source>
</evidence>
<keyword evidence="2" id="KW-0489">Methyltransferase</keyword>
<dbReference type="Pfam" id="PF13679">
    <property type="entry name" value="Methyltransf_32"/>
    <property type="match status" value="1"/>
</dbReference>
<organism evidence="2 3">
    <name type="scientific">Marinomonas foliarum</name>
    <dbReference type="NCBI Taxonomy" id="491950"/>
    <lineage>
        <taxon>Bacteria</taxon>
        <taxon>Pseudomonadati</taxon>
        <taxon>Pseudomonadota</taxon>
        <taxon>Gammaproteobacteria</taxon>
        <taxon>Oceanospirillales</taxon>
        <taxon>Oceanospirillaceae</taxon>
        <taxon>Marinomonas</taxon>
    </lineage>
</organism>
<proteinExistence type="predicted"/>
<evidence type="ECO:0000313" key="2">
    <source>
        <dbReference type="EMBL" id="QRV23132.1"/>
    </source>
</evidence>
<dbReference type="SUPFAM" id="SSF53335">
    <property type="entry name" value="S-adenosyl-L-methionine-dependent methyltransferases"/>
    <property type="match status" value="1"/>
</dbReference>
<sequence>MQARGKIPQYCKEKKTPSFSSPASQFMTSFQQRFQVLDTWLKTHTQLWQFDTFARLGNPWENAYPELASHLVRENLEIESEAFYAEVFQHCPDLKTASKFLTSDLLDQSPQRTLTHDLPSYVSAGIKGRKWSQIQAFVAHTPKANNYVEWCAGKGHLGKLLAFQDNKPVHSLEWQKTLCEAGEQEAKRLKIPQTFTHADVLKGEGRTALANAHCAVALHACGDLHRELIEQAVATNTAMLCISPCCYHLTQASDYQPLSHSAQQSALTLRQADLKLAVKEVATAGAREQRLKQLELTYRLGFDSWQRTARQQDEYLPVPSIQKALLNQGFVAFCQWAVEQKGLLHLQANLPFDVFERQGQQRYQQVQKLEAISQLFRPALEYWLVLDRAIYLEESGYQVEIGKFCDKSLTPRNWMIRAERK</sequence>
<dbReference type="Proteomes" id="UP000644167">
    <property type="component" value="Chromosome"/>
</dbReference>
<protein>
    <submittedName>
        <fullName evidence="2">Methyltransferase</fullName>
    </submittedName>
</protein>
<dbReference type="InterPro" id="IPR025714">
    <property type="entry name" value="Methyltranfer_dom"/>
</dbReference>
<dbReference type="EMBL" id="CP070273">
    <property type="protein sequence ID" value="QRV23132.1"/>
    <property type="molecule type" value="Genomic_DNA"/>
</dbReference>